<evidence type="ECO:0000256" key="6">
    <source>
        <dbReference type="SAM" id="Phobius"/>
    </source>
</evidence>
<dbReference type="Gene3D" id="1.20.58.340">
    <property type="entry name" value="Magnesium transport protein CorA, transmembrane region"/>
    <property type="match status" value="1"/>
</dbReference>
<evidence type="ECO:0000313" key="7">
    <source>
        <dbReference type="EMBL" id="KAJ5088518.1"/>
    </source>
</evidence>
<evidence type="ECO:0008006" key="9">
    <source>
        <dbReference type="Google" id="ProtNLM"/>
    </source>
</evidence>
<organism evidence="7 8">
    <name type="scientific">Penicillium angulare</name>
    <dbReference type="NCBI Taxonomy" id="116970"/>
    <lineage>
        <taxon>Eukaryota</taxon>
        <taxon>Fungi</taxon>
        <taxon>Dikarya</taxon>
        <taxon>Ascomycota</taxon>
        <taxon>Pezizomycotina</taxon>
        <taxon>Eurotiomycetes</taxon>
        <taxon>Eurotiomycetidae</taxon>
        <taxon>Eurotiales</taxon>
        <taxon>Aspergillaceae</taxon>
        <taxon>Penicillium</taxon>
    </lineage>
</organism>
<reference evidence="7" key="2">
    <citation type="journal article" date="2023" name="IMA Fungus">
        <title>Comparative genomic study of the Penicillium genus elucidates a diverse pangenome and 15 lateral gene transfer events.</title>
        <authorList>
            <person name="Petersen C."/>
            <person name="Sorensen T."/>
            <person name="Nielsen M.R."/>
            <person name="Sondergaard T.E."/>
            <person name="Sorensen J.L."/>
            <person name="Fitzpatrick D.A."/>
            <person name="Frisvad J.C."/>
            <person name="Nielsen K.L."/>
        </authorList>
    </citation>
    <scope>NUCLEOTIDE SEQUENCE</scope>
    <source>
        <strain evidence="7">IBT 30069</strain>
    </source>
</reference>
<keyword evidence="8" id="KW-1185">Reference proteome</keyword>
<evidence type="ECO:0000256" key="2">
    <source>
        <dbReference type="ARBA" id="ARBA00022692"/>
    </source>
</evidence>
<feature type="transmembrane region" description="Helical" evidence="6">
    <location>
        <begin position="371"/>
        <end position="391"/>
    </location>
</feature>
<name>A0A9W9EV05_9EURO</name>
<dbReference type="OrthoDB" id="3231000at2759"/>
<evidence type="ECO:0000256" key="5">
    <source>
        <dbReference type="SAM" id="MobiDB-lite"/>
    </source>
</evidence>
<keyword evidence="4 6" id="KW-0472">Membrane</keyword>
<sequence>MDQNGRQPLGYQAQRSYHRYVKSLSLLKPHLPKLTETLLQATSNTARPHDTSLFGSLIVQESASDRLSPVNNYDGRGPRRILEREILSTRTRSNDRWIIIAEDVQAEGILYLGQTFYVNPIAFEQYLNRVVTFQSQSSQYIVFDYPETYQSNGAFSGDPKDEPISSPRNGQAGHLVHSHIILVDSLPTVKNRATYHLSREFGTFEDFLETGEIVTLPGSSGDSCYHIIQSNILRNSANASAPSVPNLRRQVAETIIFFLSMKWEVMLHRVQENISEARAPISGDLELIEEVLQRKHDFEKLHRTITVVINSIKSIILDIDEEPPALIQMREYEKLLEGWVEQLGKVSESMLGMLAISESRRASGQAVQSQNLQILAFVFIPISTVASVFGMNTLEVNGSSPRMWQFAVAAIGSTILAALIAWLYRYHDSISVIKFLNSIKRPSSSGHQSNSAPVPSPMNDQAEEIAPSIPLQFVLHPQPVSQEHISDFSLESGPADSFGPPNLGAENLALNEFLFEHSKRNQSACLMM</sequence>
<accession>A0A9W9EV05</accession>
<dbReference type="Proteomes" id="UP001149165">
    <property type="component" value="Unassembled WGS sequence"/>
</dbReference>
<feature type="transmembrane region" description="Helical" evidence="6">
    <location>
        <begin position="403"/>
        <end position="424"/>
    </location>
</feature>
<reference evidence="7" key="1">
    <citation type="submission" date="2022-11" db="EMBL/GenBank/DDBJ databases">
        <authorList>
            <person name="Petersen C."/>
        </authorList>
    </citation>
    <scope>NUCLEOTIDE SEQUENCE</scope>
    <source>
        <strain evidence="7">IBT 30069</strain>
    </source>
</reference>
<evidence type="ECO:0000313" key="8">
    <source>
        <dbReference type="Proteomes" id="UP001149165"/>
    </source>
</evidence>
<dbReference type="AlphaFoldDB" id="A0A9W9EV05"/>
<dbReference type="SUPFAM" id="SSF144083">
    <property type="entry name" value="Magnesium transport protein CorA, transmembrane region"/>
    <property type="match status" value="1"/>
</dbReference>
<dbReference type="GO" id="GO:0046873">
    <property type="term" value="F:metal ion transmembrane transporter activity"/>
    <property type="evidence" value="ECO:0007669"/>
    <property type="project" value="InterPro"/>
</dbReference>
<protein>
    <recommendedName>
        <fullName evidence="9">Mg2+ transporter protein, CorA-like/Zinc transport protein ZntB</fullName>
    </recommendedName>
</protein>
<comment type="subcellular location">
    <subcellularLocation>
        <location evidence="1">Membrane</location>
        <topology evidence="1">Multi-pass membrane protein</topology>
    </subcellularLocation>
</comment>
<dbReference type="EMBL" id="JAPQKH010000007">
    <property type="protein sequence ID" value="KAJ5088518.1"/>
    <property type="molecule type" value="Genomic_DNA"/>
</dbReference>
<feature type="region of interest" description="Disordered" evidence="5">
    <location>
        <begin position="441"/>
        <end position="461"/>
    </location>
</feature>
<keyword evidence="3 6" id="KW-1133">Transmembrane helix</keyword>
<dbReference type="InterPro" id="IPR045863">
    <property type="entry name" value="CorA_TM1_TM2"/>
</dbReference>
<comment type="caution">
    <text evidence="7">The sequence shown here is derived from an EMBL/GenBank/DDBJ whole genome shotgun (WGS) entry which is preliminary data.</text>
</comment>
<dbReference type="GO" id="GO:0016020">
    <property type="term" value="C:membrane"/>
    <property type="evidence" value="ECO:0007669"/>
    <property type="project" value="UniProtKB-SubCell"/>
</dbReference>
<evidence type="ECO:0000256" key="4">
    <source>
        <dbReference type="ARBA" id="ARBA00023136"/>
    </source>
</evidence>
<keyword evidence="2 6" id="KW-0812">Transmembrane</keyword>
<evidence type="ECO:0000256" key="3">
    <source>
        <dbReference type="ARBA" id="ARBA00022989"/>
    </source>
</evidence>
<evidence type="ECO:0000256" key="1">
    <source>
        <dbReference type="ARBA" id="ARBA00004141"/>
    </source>
</evidence>
<proteinExistence type="predicted"/>
<gene>
    <name evidence="7" type="ORF">N7456_012134</name>
</gene>
<feature type="compositionally biased region" description="Polar residues" evidence="5">
    <location>
        <begin position="441"/>
        <end position="453"/>
    </location>
</feature>